<dbReference type="Proteomes" id="UP001431783">
    <property type="component" value="Unassembled WGS sequence"/>
</dbReference>
<comment type="caution">
    <text evidence="1">The sequence shown here is derived from an EMBL/GenBank/DDBJ whole genome shotgun (WGS) entry which is preliminary data.</text>
</comment>
<evidence type="ECO:0000313" key="1">
    <source>
        <dbReference type="EMBL" id="KAK9889990.1"/>
    </source>
</evidence>
<dbReference type="AlphaFoldDB" id="A0AAW1V5R3"/>
<keyword evidence="2" id="KW-1185">Reference proteome</keyword>
<dbReference type="EMBL" id="JARQZJ010000124">
    <property type="protein sequence ID" value="KAK9889990.1"/>
    <property type="molecule type" value="Genomic_DNA"/>
</dbReference>
<gene>
    <name evidence="1" type="ORF">WA026_008802</name>
</gene>
<accession>A0AAW1V5R3</accession>
<reference evidence="1 2" key="1">
    <citation type="submission" date="2023-03" db="EMBL/GenBank/DDBJ databases">
        <title>Genome insight into feeding habits of ladybird beetles.</title>
        <authorList>
            <person name="Li H.-S."/>
            <person name="Huang Y.-H."/>
            <person name="Pang H."/>
        </authorList>
    </citation>
    <scope>NUCLEOTIDE SEQUENCE [LARGE SCALE GENOMIC DNA]</scope>
    <source>
        <strain evidence="1">SYSU_2023b</strain>
        <tissue evidence="1">Whole body</tissue>
    </source>
</reference>
<name>A0AAW1V5R3_9CUCU</name>
<proteinExistence type="predicted"/>
<protein>
    <submittedName>
        <fullName evidence="1">Uncharacterized protein</fullName>
    </submittedName>
</protein>
<evidence type="ECO:0000313" key="2">
    <source>
        <dbReference type="Proteomes" id="UP001431783"/>
    </source>
</evidence>
<sequence>MRRLNNECDVNFGEVQFRIYFGSSLLRTKRVHQTLPNGNSGIHHDLEHQVQNIEVNNYNKVCGDIEVEEDLEMLTDSIQNQSAFQKGQKDQKWCWMKELESKLE</sequence>
<organism evidence="1 2">
    <name type="scientific">Henosepilachna vigintioctopunctata</name>
    <dbReference type="NCBI Taxonomy" id="420089"/>
    <lineage>
        <taxon>Eukaryota</taxon>
        <taxon>Metazoa</taxon>
        <taxon>Ecdysozoa</taxon>
        <taxon>Arthropoda</taxon>
        <taxon>Hexapoda</taxon>
        <taxon>Insecta</taxon>
        <taxon>Pterygota</taxon>
        <taxon>Neoptera</taxon>
        <taxon>Endopterygota</taxon>
        <taxon>Coleoptera</taxon>
        <taxon>Polyphaga</taxon>
        <taxon>Cucujiformia</taxon>
        <taxon>Coccinelloidea</taxon>
        <taxon>Coccinellidae</taxon>
        <taxon>Epilachninae</taxon>
        <taxon>Epilachnini</taxon>
        <taxon>Henosepilachna</taxon>
    </lineage>
</organism>